<evidence type="ECO:0000313" key="1">
    <source>
        <dbReference type="EMBL" id="KOO27051.1"/>
    </source>
</evidence>
<dbReference type="EMBL" id="JWZX01002771">
    <property type="protein sequence ID" value="KOO27051.1"/>
    <property type="molecule type" value="Genomic_DNA"/>
</dbReference>
<organism evidence="1 2">
    <name type="scientific">Chrysochromulina tobinii</name>
    <dbReference type="NCBI Taxonomy" id="1460289"/>
    <lineage>
        <taxon>Eukaryota</taxon>
        <taxon>Haptista</taxon>
        <taxon>Haptophyta</taxon>
        <taxon>Prymnesiophyceae</taxon>
        <taxon>Prymnesiales</taxon>
        <taxon>Chrysochromulinaceae</taxon>
        <taxon>Chrysochromulina</taxon>
    </lineage>
</organism>
<comment type="caution">
    <text evidence="1">The sequence shown here is derived from an EMBL/GenBank/DDBJ whole genome shotgun (WGS) entry which is preliminary data.</text>
</comment>
<dbReference type="Proteomes" id="UP000037460">
    <property type="component" value="Unassembled WGS sequence"/>
</dbReference>
<evidence type="ECO:0008006" key="3">
    <source>
        <dbReference type="Google" id="ProtNLM"/>
    </source>
</evidence>
<gene>
    <name evidence="1" type="ORF">Ctob_004126</name>
</gene>
<dbReference type="AlphaFoldDB" id="A0A0M0JKE9"/>
<keyword evidence="2" id="KW-1185">Reference proteome</keyword>
<proteinExistence type="predicted"/>
<protein>
    <recommendedName>
        <fullName evidence="3">PDZ domain-containing protein</fullName>
    </recommendedName>
</protein>
<reference evidence="2" key="1">
    <citation type="journal article" date="2015" name="PLoS Genet.">
        <title>Genome Sequence and Transcriptome Analyses of Chrysochromulina tobin: Metabolic Tools for Enhanced Algal Fitness in the Prominent Order Prymnesiales (Haptophyceae).</title>
        <authorList>
            <person name="Hovde B.T."/>
            <person name="Deodato C.R."/>
            <person name="Hunsperger H.M."/>
            <person name="Ryken S.A."/>
            <person name="Yost W."/>
            <person name="Jha R.K."/>
            <person name="Patterson J."/>
            <person name="Monnat R.J. Jr."/>
            <person name="Barlow S.B."/>
            <person name="Starkenburg S.R."/>
            <person name="Cattolico R.A."/>
        </authorList>
    </citation>
    <scope>NUCLEOTIDE SEQUENCE</scope>
    <source>
        <strain evidence="2">CCMP291</strain>
    </source>
</reference>
<evidence type="ECO:0000313" key="2">
    <source>
        <dbReference type="Proteomes" id="UP000037460"/>
    </source>
</evidence>
<name>A0A0M0JKE9_9EUKA</name>
<sequence length="214" mass="22895">MKFGGTLEHTTAGVEVAIVTVSELLRDSQAAKLGVPVGSILKLIGQTNITQVKTMAEVLDVLSAAPRPVEIAMTVPRPKRDDEYDDDDIGAIMMEKQVTPGTDMAIMMAEQMKAEFAADYAAAAAAEAAVQAEQKNAEAMGNFVIVTEKGTGFFHFEFFADELNARRAAAKLWCCWVLFCRQGGALNEVTSGGLGFACMSIRNHVLMQISGVGS</sequence>
<accession>A0A0M0JKE9</accession>